<dbReference type="GO" id="GO:0016787">
    <property type="term" value="F:hydrolase activity"/>
    <property type="evidence" value="ECO:0007669"/>
    <property type="project" value="UniProtKB-KW"/>
</dbReference>
<evidence type="ECO:0000313" key="4">
    <source>
        <dbReference type="Proteomes" id="UP001597201"/>
    </source>
</evidence>
<dbReference type="InterPro" id="IPR029058">
    <property type="entry name" value="AB_hydrolase_fold"/>
</dbReference>
<dbReference type="InterPro" id="IPR050960">
    <property type="entry name" value="AB_hydrolase_4_sf"/>
</dbReference>
<dbReference type="PANTHER" id="PTHR10794:SF94">
    <property type="entry name" value="ESTERASE YHET-RELATED"/>
    <property type="match status" value="1"/>
</dbReference>
<dbReference type="RefSeq" id="WP_377178969.1">
    <property type="nucleotide sequence ID" value="NZ_JBHTMY010000003.1"/>
</dbReference>
<dbReference type="PANTHER" id="PTHR10794">
    <property type="entry name" value="ABHYDROLASE DOMAIN-CONTAINING PROTEIN"/>
    <property type="match status" value="1"/>
</dbReference>
<dbReference type="Gene3D" id="3.40.50.1820">
    <property type="entry name" value="alpha/beta hydrolase"/>
    <property type="match status" value="1"/>
</dbReference>
<sequence>MIINTTYQPERYFRNGHLNTVFRTLAHQLQLNYTRERINTPDGDFLDLDWVVRENEDLIVMIHGLEGSAQSKYIISLGTKAIEKKFDVLAMNLRGCSGELNRLYKSYHSGETEDLQYVLKDIISSKKYKRIFLVGYSLGGNQVLKYLGETQKYNPICKAVAVSVPCDLHASSVEISKPKNFIYLYRFLNSLKPKLIKKNEVHYPEFSETIVKEIKNFSDFDNLYTAPAHGFKNAVDYYQQASSKPFIPFIKKNTLIISALDDPFLSKSCFPFEEANKNDFVYLEVPSFGGHVGFNVQLNYKKDYWLENRILHFFRSN</sequence>
<protein>
    <submittedName>
        <fullName evidence="3">YheT family hydrolase</fullName>
    </submittedName>
</protein>
<dbReference type="InterPro" id="IPR012020">
    <property type="entry name" value="ABHD4"/>
</dbReference>
<reference evidence="4" key="1">
    <citation type="journal article" date="2019" name="Int. J. Syst. Evol. Microbiol.">
        <title>The Global Catalogue of Microorganisms (GCM) 10K type strain sequencing project: providing services to taxonomists for standard genome sequencing and annotation.</title>
        <authorList>
            <consortium name="The Broad Institute Genomics Platform"/>
            <consortium name="The Broad Institute Genome Sequencing Center for Infectious Disease"/>
            <person name="Wu L."/>
            <person name="Ma J."/>
        </authorList>
    </citation>
    <scope>NUCLEOTIDE SEQUENCE [LARGE SCALE GENOMIC DNA]</scope>
    <source>
        <strain evidence="4">CCUG 61485</strain>
    </source>
</reference>
<dbReference type="Pfam" id="PF00561">
    <property type="entry name" value="Abhydrolase_1"/>
    <property type="match status" value="1"/>
</dbReference>
<dbReference type="SUPFAM" id="SSF53474">
    <property type="entry name" value="alpha/beta-Hydrolases"/>
    <property type="match status" value="1"/>
</dbReference>
<dbReference type="Proteomes" id="UP001597201">
    <property type="component" value="Unassembled WGS sequence"/>
</dbReference>
<dbReference type="EMBL" id="JBHTMY010000003">
    <property type="protein sequence ID" value="MFD1316158.1"/>
    <property type="molecule type" value="Genomic_DNA"/>
</dbReference>
<keyword evidence="3" id="KW-0378">Hydrolase</keyword>
<accession>A0ABW3Y4J4</accession>
<organism evidence="3 4">
    <name type="scientific">Namhaeicola litoreus</name>
    <dbReference type="NCBI Taxonomy" id="1052145"/>
    <lineage>
        <taxon>Bacteria</taxon>
        <taxon>Pseudomonadati</taxon>
        <taxon>Bacteroidota</taxon>
        <taxon>Flavobacteriia</taxon>
        <taxon>Flavobacteriales</taxon>
        <taxon>Flavobacteriaceae</taxon>
        <taxon>Namhaeicola</taxon>
    </lineage>
</organism>
<dbReference type="InterPro" id="IPR000073">
    <property type="entry name" value="AB_hydrolase_1"/>
</dbReference>
<evidence type="ECO:0000259" key="2">
    <source>
        <dbReference type="Pfam" id="PF00561"/>
    </source>
</evidence>
<evidence type="ECO:0000256" key="1">
    <source>
        <dbReference type="ARBA" id="ARBA00010884"/>
    </source>
</evidence>
<proteinExistence type="inferred from homology"/>
<comment type="similarity">
    <text evidence="1">Belongs to the AB hydrolase superfamily. AB hydrolase 4 family.</text>
</comment>
<comment type="caution">
    <text evidence="3">The sequence shown here is derived from an EMBL/GenBank/DDBJ whole genome shotgun (WGS) entry which is preliminary data.</text>
</comment>
<gene>
    <name evidence="3" type="ORF">ACFQ39_11060</name>
</gene>
<name>A0ABW3Y4J4_9FLAO</name>
<evidence type="ECO:0000313" key="3">
    <source>
        <dbReference type="EMBL" id="MFD1316158.1"/>
    </source>
</evidence>
<keyword evidence="4" id="KW-1185">Reference proteome</keyword>
<dbReference type="PIRSF" id="PIRSF005211">
    <property type="entry name" value="Ab_hydro_YheT"/>
    <property type="match status" value="1"/>
</dbReference>
<feature type="domain" description="AB hydrolase-1" evidence="2">
    <location>
        <begin position="58"/>
        <end position="266"/>
    </location>
</feature>